<dbReference type="STRING" id="985054.SAMN05444358_1011513"/>
<proteinExistence type="predicted"/>
<dbReference type="Proteomes" id="UP000183400">
    <property type="component" value="Unassembled WGS sequence"/>
</dbReference>
<dbReference type="Pfam" id="PF20056">
    <property type="entry name" value="DUF6455"/>
    <property type="match status" value="1"/>
</dbReference>
<dbReference type="EMBL" id="FNNP01000001">
    <property type="protein sequence ID" value="SDW69038.1"/>
    <property type="molecule type" value="Genomic_DNA"/>
</dbReference>
<organism evidence="2 3">
    <name type="scientific">Ruegeria halocynthiae</name>
    <dbReference type="NCBI Taxonomy" id="985054"/>
    <lineage>
        <taxon>Bacteria</taxon>
        <taxon>Pseudomonadati</taxon>
        <taxon>Pseudomonadota</taxon>
        <taxon>Alphaproteobacteria</taxon>
        <taxon>Rhodobacterales</taxon>
        <taxon>Roseobacteraceae</taxon>
        <taxon>Ruegeria</taxon>
    </lineage>
</organism>
<gene>
    <name evidence="2" type="ORF">SAMN05444358_1011513</name>
</gene>
<reference evidence="3" key="1">
    <citation type="submission" date="2016-10" db="EMBL/GenBank/DDBJ databases">
        <authorList>
            <person name="Varghese N."/>
            <person name="Submissions S."/>
        </authorList>
    </citation>
    <scope>NUCLEOTIDE SEQUENCE [LARGE SCALE GENOMIC DNA]</scope>
    <source>
        <strain evidence="3">DSM 27839</strain>
    </source>
</reference>
<feature type="domain" description="DUF6455" evidence="1">
    <location>
        <begin position="2"/>
        <end position="75"/>
    </location>
</feature>
<protein>
    <recommendedName>
        <fullName evidence="1">DUF6455 domain-containing protein</fullName>
    </recommendedName>
</protein>
<evidence type="ECO:0000313" key="3">
    <source>
        <dbReference type="Proteomes" id="UP000183400"/>
    </source>
</evidence>
<keyword evidence="3" id="KW-1185">Reference proteome</keyword>
<sequence length="80" mass="9122">MTHLRLALRMAEATGTDLTTAHRDGRLSQQDWAEMIQLCRGCEWANACPDWLNENETAEQAPCTCPNRHRYAALKVVNHE</sequence>
<dbReference type="InterPro" id="IPR045601">
    <property type="entry name" value="DUF6455"/>
</dbReference>
<accession>A0A1H2VL93</accession>
<dbReference type="AlphaFoldDB" id="A0A1H2VL93"/>
<evidence type="ECO:0000259" key="1">
    <source>
        <dbReference type="Pfam" id="PF20056"/>
    </source>
</evidence>
<evidence type="ECO:0000313" key="2">
    <source>
        <dbReference type="EMBL" id="SDW69038.1"/>
    </source>
</evidence>
<name>A0A1H2VL93_9RHOB</name>